<evidence type="ECO:0000259" key="8">
    <source>
        <dbReference type="PROSITE" id="PS50943"/>
    </source>
</evidence>
<evidence type="ECO:0000259" key="7">
    <source>
        <dbReference type="PROSITE" id="PS50113"/>
    </source>
</evidence>
<dbReference type="Pfam" id="PF08447">
    <property type="entry name" value="PAS_3"/>
    <property type="match status" value="2"/>
</dbReference>
<dbReference type="InterPro" id="IPR010982">
    <property type="entry name" value="Lambda_DNA-bd_dom_sf"/>
</dbReference>
<dbReference type="GO" id="GO:0004673">
    <property type="term" value="F:protein histidine kinase activity"/>
    <property type="evidence" value="ECO:0007669"/>
    <property type="project" value="UniProtKB-EC"/>
</dbReference>
<feature type="domain" description="PAC" evidence="7">
    <location>
        <begin position="85"/>
        <end position="137"/>
    </location>
</feature>
<dbReference type="RefSeq" id="WP_215621718.1">
    <property type="nucleotide sequence ID" value="NZ_CP076134.1"/>
</dbReference>
<gene>
    <name evidence="9" type="ORF">KMZ29_25290</name>
</gene>
<dbReference type="SUPFAM" id="SSF55785">
    <property type="entry name" value="PYP-like sensor domain (PAS domain)"/>
    <property type="match status" value="2"/>
</dbReference>
<evidence type="ECO:0000313" key="9">
    <source>
        <dbReference type="EMBL" id="QWG12954.1"/>
    </source>
</evidence>
<sequence>MLILFDGDLGERETLRFIEEKLHAGIWSWDLATGDMEWSHGFFSLLGIEPDSIKPSSSVLSQMVHPDDRPPSEAVSRTLNEGLPAEWEFRIIRPNGRIRWIATRSELLLDSDGHPVRSIGVSFDVTKRHELLQSLDIASGRYDALIRAAQGIVWFGDKSGNITKVLRPDDTIAERPMGRQSEHWTDFVHPDEKSLVEELWRQAALSRNPYRFEHRIRQRDNSYRWARTIIVQIFSRRGEPLELIGLSTDIEIEKRYSPNSARPKQLTGAQIRAARGMLALSVKDLAEKAAISPTTIRRYEQVDGPINSAEAALEVIERTLAQAGIEFIFPELGKPGIRPR</sequence>
<reference evidence="9" key="1">
    <citation type="submission" date="2021-06" db="EMBL/GenBank/DDBJ databases">
        <title>Bradyrhizobium sp. S2-20-1 Genome sequencing.</title>
        <authorList>
            <person name="Jin L."/>
        </authorList>
    </citation>
    <scope>NUCLEOTIDE SEQUENCE</scope>
    <source>
        <strain evidence="9">S2-20-1</strain>
    </source>
</reference>
<evidence type="ECO:0000256" key="5">
    <source>
        <dbReference type="ARBA" id="ARBA00022777"/>
    </source>
</evidence>
<feature type="domain" description="HTH cro/C1-type" evidence="8">
    <location>
        <begin position="271"/>
        <end position="301"/>
    </location>
</feature>
<dbReference type="Proteomes" id="UP000680839">
    <property type="component" value="Chromosome"/>
</dbReference>
<protein>
    <recommendedName>
        <fullName evidence="2">histidine kinase</fullName>
        <ecNumber evidence="2">2.7.13.3</ecNumber>
    </recommendedName>
</protein>
<dbReference type="InterPro" id="IPR001387">
    <property type="entry name" value="Cro/C1-type_HTH"/>
</dbReference>
<dbReference type="PROSITE" id="PS50112">
    <property type="entry name" value="PAS"/>
    <property type="match status" value="1"/>
</dbReference>
<organism evidence="9 10">
    <name type="scientific">Bradyrhizobium sediminis</name>
    <dbReference type="NCBI Taxonomy" id="2840469"/>
    <lineage>
        <taxon>Bacteria</taxon>
        <taxon>Pseudomonadati</taxon>
        <taxon>Pseudomonadota</taxon>
        <taxon>Alphaproteobacteria</taxon>
        <taxon>Hyphomicrobiales</taxon>
        <taxon>Nitrobacteraceae</taxon>
        <taxon>Bradyrhizobium</taxon>
    </lineage>
</organism>
<accession>A0A975NEE2</accession>
<dbReference type="PANTHER" id="PTHR43304">
    <property type="entry name" value="PHYTOCHROME-LIKE PROTEIN CPH1"/>
    <property type="match status" value="1"/>
</dbReference>
<dbReference type="CDD" id="cd00130">
    <property type="entry name" value="PAS"/>
    <property type="match status" value="2"/>
</dbReference>
<evidence type="ECO:0000256" key="1">
    <source>
        <dbReference type="ARBA" id="ARBA00000085"/>
    </source>
</evidence>
<dbReference type="InterPro" id="IPR001610">
    <property type="entry name" value="PAC"/>
</dbReference>
<dbReference type="Gene3D" id="2.10.70.100">
    <property type="match status" value="1"/>
</dbReference>
<feature type="domain" description="PAC" evidence="7">
    <location>
        <begin position="210"/>
        <end position="262"/>
    </location>
</feature>
<evidence type="ECO:0000259" key="6">
    <source>
        <dbReference type="PROSITE" id="PS50112"/>
    </source>
</evidence>
<keyword evidence="4" id="KW-0808">Transferase</keyword>
<dbReference type="SUPFAM" id="SSF47413">
    <property type="entry name" value="lambda repressor-like DNA-binding domains"/>
    <property type="match status" value="1"/>
</dbReference>
<dbReference type="EC" id="2.7.13.3" evidence="2"/>
<dbReference type="PANTHER" id="PTHR43304:SF1">
    <property type="entry name" value="PAC DOMAIN-CONTAINING PROTEIN"/>
    <property type="match status" value="1"/>
</dbReference>
<feature type="domain" description="PAS" evidence="6">
    <location>
        <begin position="11"/>
        <end position="86"/>
    </location>
</feature>
<dbReference type="InterPro" id="IPR000014">
    <property type="entry name" value="PAS"/>
</dbReference>
<dbReference type="AlphaFoldDB" id="A0A975NEE2"/>
<dbReference type="PROSITE" id="PS50943">
    <property type="entry name" value="HTH_CROC1"/>
    <property type="match status" value="1"/>
</dbReference>
<keyword evidence="3" id="KW-0597">Phosphoprotein</keyword>
<dbReference type="InterPro" id="IPR013655">
    <property type="entry name" value="PAS_fold_3"/>
</dbReference>
<evidence type="ECO:0000256" key="2">
    <source>
        <dbReference type="ARBA" id="ARBA00012438"/>
    </source>
</evidence>
<name>A0A975NEE2_9BRAD</name>
<dbReference type="Gene3D" id="1.10.260.40">
    <property type="entry name" value="lambda repressor-like DNA-binding domains"/>
    <property type="match status" value="1"/>
</dbReference>
<evidence type="ECO:0000256" key="3">
    <source>
        <dbReference type="ARBA" id="ARBA00022553"/>
    </source>
</evidence>
<dbReference type="InterPro" id="IPR000700">
    <property type="entry name" value="PAS-assoc_C"/>
</dbReference>
<keyword evidence="5" id="KW-0418">Kinase</keyword>
<dbReference type="SMART" id="SM00086">
    <property type="entry name" value="PAC"/>
    <property type="match status" value="2"/>
</dbReference>
<dbReference type="NCBIfam" id="TIGR00229">
    <property type="entry name" value="sensory_box"/>
    <property type="match status" value="1"/>
</dbReference>
<proteinExistence type="predicted"/>
<dbReference type="PROSITE" id="PS50113">
    <property type="entry name" value="PAC"/>
    <property type="match status" value="2"/>
</dbReference>
<dbReference type="Gene3D" id="3.30.450.20">
    <property type="entry name" value="PAS domain"/>
    <property type="match status" value="2"/>
</dbReference>
<dbReference type="GO" id="GO:0003677">
    <property type="term" value="F:DNA binding"/>
    <property type="evidence" value="ECO:0007669"/>
    <property type="project" value="InterPro"/>
</dbReference>
<dbReference type="EMBL" id="CP076134">
    <property type="protein sequence ID" value="QWG12954.1"/>
    <property type="molecule type" value="Genomic_DNA"/>
</dbReference>
<evidence type="ECO:0000313" key="10">
    <source>
        <dbReference type="Proteomes" id="UP000680839"/>
    </source>
</evidence>
<comment type="catalytic activity">
    <reaction evidence="1">
        <text>ATP + protein L-histidine = ADP + protein N-phospho-L-histidine.</text>
        <dbReference type="EC" id="2.7.13.3"/>
    </reaction>
</comment>
<dbReference type="InterPro" id="IPR035965">
    <property type="entry name" value="PAS-like_dom_sf"/>
</dbReference>
<dbReference type="InterPro" id="IPR052162">
    <property type="entry name" value="Sensor_kinase/Photoreceptor"/>
</dbReference>
<evidence type="ECO:0000256" key="4">
    <source>
        <dbReference type="ARBA" id="ARBA00022679"/>
    </source>
</evidence>